<keyword evidence="5 6" id="KW-0560">Oxidoreductase</keyword>
<evidence type="ECO:0000256" key="1">
    <source>
        <dbReference type="ARBA" id="ARBA00022485"/>
    </source>
</evidence>
<feature type="binding site" evidence="5">
    <location>
        <position position="96"/>
    </location>
    <ligand>
        <name>[4Fe-4S] cluster</name>
        <dbReference type="ChEBI" id="CHEBI:49883"/>
    </ligand>
</feature>
<feature type="binding site" evidence="5">
    <location>
        <position position="273"/>
    </location>
    <ligand>
        <name>(2E)-4-hydroxy-3-methylbut-2-enyl diphosphate</name>
        <dbReference type="ChEBI" id="CHEBI:128753"/>
    </ligand>
</feature>
<feature type="binding site" evidence="5">
    <location>
        <position position="166"/>
    </location>
    <ligand>
        <name>(2E)-4-hydroxy-3-methylbut-2-enyl diphosphate</name>
        <dbReference type="ChEBI" id="CHEBI:128753"/>
    </ligand>
</feature>
<feature type="binding site" evidence="5">
    <location>
        <position position="229"/>
    </location>
    <ligand>
        <name>dimethylallyl diphosphate</name>
        <dbReference type="ChEBI" id="CHEBI:57623"/>
    </ligand>
</feature>
<feature type="binding site" evidence="5">
    <location>
        <position position="230"/>
    </location>
    <ligand>
        <name>isopentenyl diphosphate</name>
        <dbReference type="ChEBI" id="CHEBI:128769"/>
    </ligand>
</feature>
<dbReference type="HAMAP" id="MF_00191">
    <property type="entry name" value="IspH"/>
    <property type="match status" value="1"/>
</dbReference>
<dbReference type="GO" id="GO:0046872">
    <property type="term" value="F:metal ion binding"/>
    <property type="evidence" value="ECO:0007669"/>
    <property type="project" value="UniProtKB-KW"/>
</dbReference>
<feature type="binding site" evidence="5">
    <location>
        <position position="273"/>
    </location>
    <ligand>
        <name>isopentenyl diphosphate</name>
        <dbReference type="ChEBI" id="CHEBI:128769"/>
    </ligand>
</feature>
<feature type="binding site" evidence="5">
    <location>
        <position position="230"/>
    </location>
    <ligand>
        <name>(2E)-4-hydroxy-3-methylbut-2-enyl diphosphate</name>
        <dbReference type="ChEBI" id="CHEBI:128753"/>
    </ligand>
</feature>
<comment type="cofactor">
    <cofactor evidence="5">
        <name>[4Fe-4S] cluster</name>
        <dbReference type="ChEBI" id="CHEBI:49883"/>
    </cofactor>
    <text evidence="5">Binds 1 [4Fe-4S] cluster per subunit.</text>
</comment>
<dbReference type="UniPathway" id="UPA00056">
    <property type="reaction ID" value="UER00097"/>
</dbReference>
<gene>
    <name evidence="5" type="primary">ispH</name>
    <name evidence="6" type="ORF">HUW48_05940</name>
</gene>
<feature type="binding site" evidence="5">
    <location>
        <position position="40"/>
    </location>
    <ligand>
        <name>(2E)-4-hydroxy-3-methylbut-2-enyl diphosphate</name>
        <dbReference type="ChEBI" id="CHEBI:128753"/>
    </ligand>
</feature>
<feature type="binding site" evidence="5">
    <location>
        <position position="231"/>
    </location>
    <ligand>
        <name>(2E)-4-hydroxy-3-methylbut-2-enyl diphosphate</name>
        <dbReference type="ChEBI" id="CHEBI:128753"/>
    </ligand>
</feature>
<keyword evidence="2 5" id="KW-0479">Metal-binding</keyword>
<dbReference type="GO" id="GO:0016114">
    <property type="term" value="P:terpenoid biosynthetic process"/>
    <property type="evidence" value="ECO:0007669"/>
    <property type="project" value="UniProtKB-UniRule"/>
</dbReference>
<feature type="binding site" evidence="5">
    <location>
        <position position="229"/>
    </location>
    <ligand>
        <name>(2E)-4-hydroxy-3-methylbut-2-enyl diphosphate</name>
        <dbReference type="ChEBI" id="CHEBI:128753"/>
    </ligand>
</feature>
<comment type="catalytic activity">
    <reaction evidence="5">
        <text>dimethylallyl diphosphate + 2 oxidized [2Fe-2S]-[ferredoxin] + H2O = (2E)-4-hydroxy-3-methylbut-2-enyl diphosphate + 2 reduced [2Fe-2S]-[ferredoxin] + 2 H(+)</text>
        <dbReference type="Rhea" id="RHEA:24825"/>
        <dbReference type="Rhea" id="RHEA-COMP:10000"/>
        <dbReference type="Rhea" id="RHEA-COMP:10001"/>
        <dbReference type="ChEBI" id="CHEBI:15377"/>
        <dbReference type="ChEBI" id="CHEBI:15378"/>
        <dbReference type="ChEBI" id="CHEBI:33737"/>
        <dbReference type="ChEBI" id="CHEBI:33738"/>
        <dbReference type="ChEBI" id="CHEBI:57623"/>
        <dbReference type="ChEBI" id="CHEBI:128753"/>
        <dbReference type="EC" id="1.17.7.4"/>
    </reaction>
</comment>
<feature type="binding site" evidence="5">
    <location>
        <position position="231"/>
    </location>
    <ligand>
        <name>dimethylallyl diphosphate</name>
        <dbReference type="ChEBI" id="CHEBI:57623"/>
    </ligand>
</feature>
<feature type="binding site" evidence="5">
    <location>
        <position position="128"/>
    </location>
    <ligand>
        <name>dimethylallyl diphosphate</name>
        <dbReference type="ChEBI" id="CHEBI:57623"/>
    </ligand>
</feature>
<feature type="binding site" evidence="5">
    <location>
        <position position="128"/>
    </location>
    <ligand>
        <name>isopentenyl diphosphate</name>
        <dbReference type="ChEBI" id="CHEBI:128769"/>
    </ligand>
</feature>
<evidence type="ECO:0000256" key="5">
    <source>
        <dbReference type="HAMAP-Rule" id="MF_00191"/>
    </source>
</evidence>
<name>A0A7L7L475_9BACT</name>
<dbReference type="EMBL" id="CP055153">
    <property type="protein sequence ID" value="QMU27612.1"/>
    <property type="molecule type" value="Genomic_DNA"/>
</dbReference>
<reference evidence="6 7" key="1">
    <citation type="submission" date="2020-08" db="EMBL/GenBank/DDBJ databases">
        <title>Adhaeribacter dokdonensis sp. nov., isolated from the rhizosphere of Elymus tsukushiensis, a plant native to the Dokdo Islands, Republic of Korea.</title>
        <authorList>
            <person name="Ghim S.Y."/>
        </authorList>
    </citation>
    <scope>NUCLEOTIDE SEQUENCE [LARGE SCALE GENOMIC DNA]</scope>
    <source>
        <strain evidence="6 7">KUDC8001</strain>
    </source>
</reference>
<dbReference type="GO" id="GO:0051745">
    <property type="term" value="F:4-hydroxy-3-methylbut-2-enyl diphosphate reductase activity"/>
    <property type="evidence" value="ECO:0007669"/>
    <property type="project" value="UniProtKB-UniRule"/>
</dbReference>
<dbReference type="NCBIfam" id="NF002187">
    <property type="entry name" value="PRK01045.1-1"/>
    <property type="match status" value="1"/>
</dbReference>
<feature type="binding site" evidence="5">
    <location>
        <position position="40"/>
    </location>
    <ligand>
        <name>dimethylallyl diphosphate</name>
        <dbReference type="ChEBI" id="CHEBI:57623"/>
    </ligand>
</feature>
<dbReference type="EC" id="1.17.7.4" evidence="5"/>
<keyword evidence="4 5" id="KW-0411">Iron-sulfur</keyword>
<evidence type="ECO:0000256" key="4">
    <source>
        <dbReference type="ARBA" id="ARBA00023014"/>
    </source>
</evidence>
<feature type="active site" description="Proton donor" evidence="5">
    <location>
        <position position="130"/>
    </location>
</feature>
<comment type="function">
    <text evidence="5">Catalyzes the conversion of 1-hydroxy-2-methyl-2-(E)-butenyl 4-diphosphate (HMBPP) into a mixture of isopentenyl diphosphate (IPP) and dimethylallyl diphosphate (DMAPP). Acts in the terminal step of the DOXP/MEP pathway for isoprenoid precursor biosynthesis.</text>
</comment>
<comment type="similarity">
    <text evidence="5">Belongs to the IspH family.</text>
</comment>
<feature type="binding site" evidence="5">
    <location>
        <position position="128"/>
    </location>
    <ligand>
        <name>(2E)-4-hydroxy-3-methylbut-2-enyl diphosphate</name>
        <dbReference type="ChEBI" id="CHEBI:128753"/>
    </ligand>
</feature>
<comment type="catalytic activity">
    <reaction evidence="5">
        <text>isopentenyl diphosphate + 2 oxidized [2Fe-2S]-[ferredoxin] + H2O = (2E)-4-hydroxy-3-methylbut-2-enyl diphosphate + 2 reduced [2Fe-2S]-[ferredoxin] + 2 H(+)</text>
        <dbReference type="Rhea" id="RHEA:24488"/>
        <dbReference type="Rhea" id="RHEA-COMP:10000"/>
        <dbReference type="Rhea" id="RHEA-COMP:10001"/>
        <dbReference type="ChEBI" id="CHEBI:15377"/>
        <dbReference type="ChEBI" id="CHEBI:15378"/>
        <dbReference type="ChEBI" id="CHEBI:33737"/>
        <dbReference type="ChEBI" id="CHEBI:33738"/>
        <dbReference type="ChEBI" id="CHEBI:128753"/>
        <dbReference type="ChEBI" id="CHEBI:128769"/>
        <dbReference type="EC" id="1.17.7.4"/>
    </reaction>
</comment>
<dbReference type="UniPathway" id="UPA00059">
    <property type="reaction ID" value="UER00105"/>
</dbReference>
<evidence type="ECO:0000256" key="3">
    <source>
        <dbReference type="ARBA" id="ARBA00023004"/>
    </source>
</evidence>
<dbReference type="CDD" id="cd13944">
    <property type="entry name" value="lytB_ispH"/>
    <property type="match status" value="1"/>
</dbReference>
<proteinExistence type="inferred from homology"/>
<evidence type="ECO:0000313" key="6">
    <source>
        <dbReference type="EMBL" id="QMU27612.1"/>
    </source>
</evidence>
<dbReference type="AlphaFoldDB" id="A0A7L7L475"/>
<dbReference type="KEGG" id="add:HUW48_05940"/>
<feature type="binding site" evidence="5">
    <location>
        <position position="74"/>
    </location>
    <ligand>
        <name>dimethylallyl diphosphate</name>
        <dbReference type="ChEBI" id="CHEBI:57623"/>
    </ligand>
</feature>
<dbReference type="GO" id="GO:0050992">
    <property type="term" value="P:dimethylallyl diphosphate biosynthetic process"/>
    <property type="evidence" value="ECO:0007669"/>
    <property type="project" value="UniProtKB-UniRule"/>
</dbReference>
<feature type="binding site" evidence="5">
    <location>
        <position position="229"/>
    </location>
    <ligand>
        <name>isopentenyl diphosphate</name>
        <dbReference type="ChEBI" id="CHEBI:128769"/>
    </ligand>
</feature>
<comment type="pathway">
    <text evidence="5">Isoprenoid biosynthesis; dimethylallyl diphosphate biosynthesis; dimethylallyl diphosphate from (2E)-4-hydroxy-3-methylbutenyl diphosphate: step 1/1.</text>
</comment>
<protein>
    <recommendedName>
        <fullName evidence="5">4-hydroxy-3-methylbut-2-enyl diphosphate reductase</fullName>
        <shortName evidence="5">HMBPP reductase</shortName>
        <ecNumber evidence="5">1.17.7.4</ecNumber>
    </recommendedName>
</protein>
<feature type="binding site" evidence="5">
    <location>
        <position position="231"/>
    </location>
    <ligand>
        <name>isopentenyl diphosphate</name>
        <dbReference type="ChEBI" id="CHEBI:128769"/>
    </ligand>
</feature>
<keyword evidence="7" id="KW-1185">Reference proteome</keyword>
<dbReference type="Gene3D" id="3.40.1010.20">
    <property type="entry name" value="4-hydroxy-3-methylbut-2-enyl diphosphate reductase, catalytic domain"/>
    <property type="match status" value="2"/>
</dbReference>
<accession>A0A7L7L475</accession>
<dbReference type="Proteomes" id="UP000514509">
    <property type="component" value="Chromosome"/>
</dbReference>
<evidence type="ECO:0000313" key="7">
    <source>
        <dbReference type="Proteomes" id="UP000514509"/>
    </source>
</evidence>
<feature type="binding site" evidence="5">
    <location>
        <position position="273"/>
    </location>
    <ligand>
        <name>dimethylallyl diphosphate</name>
        <dbReference type="ChEBI" id="CHEBI:57623"/>
    </ligand>
</feature>
<feature type="binding site" evidence="5">
    <location>
        <position position="12"/>
    </location>
    <ligand>
        <name>[4Fe-4S] cluster</name>
        <dbReference type="ChEBI" id="CHEBI:49883"/>
    </ligand>
</feature>
<keyword evidence="3 5" id="KW-0408">Iron</keyword>
<comment type="pathway">
    <text evidence="5">Isoprenoid biosynthesis; isopentenyl diphosphate biosynthesis via DXP pathway; isopentenyl diphosphate from 1-deoxy-D-xylulose 5-phosphate: step 6/6.</text>
</comment>
<organism evidence="6 7">
    <name type="scientific">Adhaeribacter radiodurans</name>
    <dbReference type="NCBI Taxonomy" id="2745197"/>
    <lineage>
        <taxon>Bacteria</taxon>
        <taxon>Pseudomonadati</taxon>
        <taxon>Bacteroidota</taxon>
        <taxon>Cytophagia</taxon>
        <taxon>Cytophagales</taxon>
        <taxon>Hymenobacteraceae</taxon>
        <taxon>Adhaeribacter</taxon>
    </lineage>
</organism>
<keyword evidence="1 5" id="KW-0004">4Fe-4S</keyword>
<feature type="binding site" evidence="5">
    <location>
        <position position="201"/>
    </location>
    <ligand>
        <name>[4Fe-4S] cluster</name>
        <dbReference type="ChEBI" id="CHEBI:49883"/>
    </ligand>
</feature>
<dbReference type="RefSeq" id="WP_182414807.1">
    <property type="nucleotide sequence ID" value="NZ_CP055153.1"/>
</dbReference>
<feature type="binding site" evidence="5">
    <location>
        <position position="230"/>
    </location>
    <ligand>
        <name>dimethylallyl diphosphate</name>
        <dbReference type="ChEBI" id="CHEBI:57623"/>
    </ligand>
</feature>
<keyword evidence="5" id="KW-0414">Isoprene biosynthesis</keyword>
<dbReference type="NCBIfam" id="TIGR00216">
    <property type="entry name" value="ispH_lytB"/>
    <property type="match status" value="1"/>
</dbReference>
<dbReference type="PANTHER" id="PTHR30426:SF0">
    <property type="entry name" value="4-HYDROXY-3-METHYLBUT-2-ENYL DIPHOSPHATE REDUCTASE"/>
    <property type="match status" value="1"/>
</dbReference>
<feature type="binding site" evidence="5">
    <location>
        <position position="40"/>
    </location>
    <ligand>
        <name>isopentenyl diphosphate</name>
        <dbReference type="ChEBI" id="CHEBI:128769"/>
    </ligand>
</feature>
<feature type="binding site" evidence="5">
    <location>
        <position position="74"/>
    </location>
    <ligand>
        <name>(2E)-4-hydroxy-3-methylbut-2-enyl diphosphate</name>
        <dbReference type="ChEBI" id="CHEBI:128753"/>
    </ligand>
</feature>
<dbReference type="PANTHER" id="PTHR30426">
    <property type="entry name" value="4-HYDROXY-3-METHYLBUT-2-ENYL DIPHOSPHATE REDUCTASE"/>
    <property type="match status" value="1"/>
</dbReference>
<sequence>MDIAIDKNSGYCFGVEFAIQMAEDEMENAAELYCLGDIVHNSMEVKRLYEKGLRIIDREQLKELRDSKVLIRAHGEPPETYKIALENNLELIDASCPVVLKLQNRVKHAFDISKAKNGQIVIYGQQGHAEVIGIAGQTQNEAIIVTSEADLAKIDFTKPVTLFSQTTKSTKGFYQIKASIEQQIAQAGGRLANFDPNDSICRQVSNREPQLTKFAAEYEVIIFVSGKKSSNGKALFAVCQATNPNSYFVENADELEPAWFEGVNSVGICGATSTPMWLMQQVATKIEALIPVK</sequence>
<dbReference type="Pfam" id="PF02401">
    <property type="entry name" value="LYTB"/>
    <property type="match status" value="1"/>
</dbReference>
<evidence type="ECO:0000256" key="2">
    <source>
        <dbReference type="ARBA" id="ARBA00022723"/>
    </source>
</evidence>
<dbReference type="GO" id="GO:0051539">
    <property type="term" value="F:4 iron, 4 sulfur cluster binding"/>
    <property type="evidence" value="ECO:0007669"/>
    <property type="project" value="UniProtKB-UniRule"/>
</dbReference>
<feature type="binding site" evidence="5">
    <location>
        <position position="74"/>
    </location>
    <ligand>
        <name>isopentenyl diphosphate</name>
        <dbReference type="ChEBI" id="CHEBI:128769"/>
    </ligand>
</feature>
<dbReference type="GO" id="GO:0019288">
    <property type="term" value="P:isopentenyl diphosphate biosynthetic process, methylerythritol 4-phosphate pathway"/>
    <property type="evidence" value="ECO:0007669"/>
    <property type="project" value="UniProtKB-UniRule"/>
</dbReference>
<dbReference type="Gene3D" id="3.40.50.11270">
    <property type="match status" value="1"/>
</dbReference>
<dbReference type="InterPro" id="IPR003451">
    <property type="entry name" value="LytB/IspH"/>
</dbReference>